<keyword evidence="2" id="KW-0812">Transmembrane</keyword>
<evidence type="ECO:0000256" key="2">
    <source>
        <dbReference type="SAM" id="Phobius"/>
    </source>
</evidence>
<dbReference type="AlphaFoldDB" id="A0A2W7SFZ7"/>
<dbReference type="RefSeq" id="WP_111293288.1">
    <property type="nucleotide sequence ID" value="NZ_QKZV01000001.1"/>
</dbReference>
<keyword evidence="4" id="KW-1185">Reference proteome</keyword>
<protein>
    <submittedName>
        <fullName evidence="3">Uncharacterized protein</fullName>
    </submittedName>
</protein>
<name>A0A2W7SFZ7_9BACT</name>
<feature type="transmembrane region" description="Helical" evidence="2">
    <location>
        <begin position="106"/>
        <end position="124"/>
    </location>
</feature>
<comment type="caution">
    <text evidence="3">The sequence shown here is derived from an EMBL/GenBank/DDBJ whole genome shotgun (WGS) entry which is preliminary data.</text>
</comment>
<dbReference type="OrthoDB" id="679355at2"/>
<feature type="transmembrane region" description="Helical" evidence="2">
    <location>
        <begin position="7"/>
        <end position="27"/>
    </location>
</feature>
<accession>A0A2W7SFZ7</accession>
<sequence>MKAIRQFVMFILVIVAIVAFYIGVQLINDSSGRTLGLMYDDLQGTPFSSYAAPGWLYLIFIGVGSIVTLILTVKHIKHYPAIVIIMGIILAIFIIAQIALINSINFLIVVLALFAFALIVLGNFMRRRLKHPHHAPVSQSANHKNKKHHLHKK</sequence>
<dbReference type="Proteomes" id="UP000249720">
    <property type="component" value="Unassembled WGS sequence"/>
</dbReference>
<reference evidence="3 4" key="1">
    <citation type="submission" date="2018-06" db="EMBL/GenBank/DDBJ databases">
        <title>Genomic Encyclopedia of Archaeal and Bacterial Type Strains, Phase II (KMG-II): from individual species to whole genera.</title>
        <authorList>
            <person name="Goeker M."/>
        </authorList>
    </citation>
    <scope>NUCLEOTIDE SEQUENCE [LARGE SCALE GENOMIC DNA]</scope>
    <source>
        <strain evidence="3 4">DSM 23241</strain>
    </source>
</reference>
<evidence type="ECO:0000256" key="1">
    <source>
        <dbReference type="SAM" id="MobiDB-lite"/>
    </source>
</evidence>
<feature type="compositionally biased region" description="Basic residues" evidence="1">
    <location>
        <begin position="143"/>
        <end position="153"/>
    </location>
</feature>
<evidence type="ECO:0000313" key="3">
    <source>
        <dbReference type="EMBL" id="PZX65837.1"/>
    </source>
</evidence>
<organism evidence="3 4">
    <name type="scientific">Hydrotalea sandarakina</name>
    <dbReference type="NCBI Taxonomy" id="1004304"/>
    <lineage>
        <taxon>Bacteria</taxon>
        <taxon>Pseudomonadati</taxon>
        <taxon>Bacteroidota</taxon>
        <taxon>Chitinophagia</taxon>
        <taxon>Chitinophagales</taxon>
        <taxon>Chitinophagaceae</taxon>
        <taxon>Hydrotalea</taxon>
    </lineage>
</organism>
<keyword evidence="2" id="KW-0472">Membrane</keyword>
<proteinExistence type="predicted"/>
<evidence type="ECO:0000313" key="4">
    <source>
        <dbReference type="Proteomes" id="UP000249720"/>
    </source>
</evidence>
<keyword evidence="2" id="KW-1133">Transmembrane helix</keyword>
<feature type="region of interest" description="Disordered" evidence="1">
    <location>
        <begin position="133"/>
        <end position="153"/>
    </location>
</feature>
<feature type="transmembrane region" description="Helical" evidence="2">
    <location>
        <begin position="47"/>
        <end position="72"/>
    </location>
</feature>
<gene>
    <name evidence="3" type="ORF">LX80_00330</name>
</gene>
<feature type="transmembrane region" description="Helical" evidence="2">
    <location>
        <begin position="79"/>
        <end position="100"/>
    </location>
</feature>
<dbReference type="EMBL" id="QKZV01000001">
    <property type="protein sequence ID" value="PZX65837.1"/>
    <property type="molecule type" value="Genomic_DNA"/>
</dbReference>